<evidence type="ECO:0008006" key="3">
    <source>
        <dbReference type="Google" id="ProtNLM"/>
    </source>
</evidence>
<dbReference type="EMBL" id="BARV01009294">
    <property type="protein sequence ID" value="GAI14657.1"/>
    <property type="molecule type" value="Genomic_DNA"/>
</dbReference>
<dbReference type="PANTHER" id="PTHR36443:SF1">
    <property type="entry name" value="BSR5223 PROTEIN"/>
    <property type="match status" value="1"/>
</dbReference>
<dbReference type="AlphaFoldDB" id="X1L5N2"/>
<dbReference type="Pfam" id="PF11146">
    <property type="entry name" value="DUF2905"/>
    <property type="match status" value="1"/>
</dbReference>
<protein>
    <recommendedName>
        <fullName evidence="3">DUF2905 domain-containing protein</fullName>
    </recommendedName>
</protein>
<comment type="caution">
    <text evidence="2">The sequence shown here is derived from an EMBL/GenBank/DDBJ whole genome shotgun (WGS) entry which is preliminary data.</text>
</comment>
<evidence type="ECO:0000256" key="1">
    <source>
        <dbReference type="SAM" id="Phobius"/>
    </source>
</evidence>
<dbReference type="PANTHER" id="PTHR36443">
    <property type="entry name" value="BSR5223 PROTEIN"/>
    <property type="match status" value="1"/>
</dbReference>
<evidence type="ECO:0000313" key="2">
    <source>
        <dbReference type="EMBL" id="GAI14657.1"/>
    </source>
</evidence>
<organism evidence="2">
    <name type="scientific">marine sediment metagenome</name>
    <dbReference type="NCBI Taxonomy" id="412755"/>
    <lineage>
        <taxon>unclassified sequences</taxon>
        <taxon>metagenomes</taxon>
        <taxon>ecological metagenomes</taxon>
    </lineage>
</organism>
<sequence length="77" mass="8242">MPGLEDMGRALLLLGGLIALLGLVLTLGSRIGFLGKLPGDIRVQRENFSCTFPLVTSLLASLVLTVLANVLLRLLRK</sequence>
<proteinExistence type="predicted"/>
<accession>X1L5N2</accession>
<feature type="transmembrane region" description="Helical" evidence="1">
    <location>
        <begin position="52"/>
        <end position="72"/>
    </location>
</feature>
<keyword evidence="1" id="KW-1133">Transmembrane helix</keyword>
<gene>
    <name evidence="2" type="ORF">S06H3_18389</name>
</gene>
<keyword evidence="1" id="KW-0472">Membrane</keyword>
<dbReference type="InterPro" id="IPR021320">
    <property type="entry name" value="DUF2905"/>
</dbReference>
<reference evidence="2" key="1">
    <citation type="journal article" date="2014" name="Front. Microbiol.">
        <title>High frequency of phylogenetically diverse reductive dehalogenase-homologous genes in deep subseafloor sedimentary metagenomes.</title>
        <authorList>
            <person name="Kawai M."/>
            <person name="Futagami T."/>
            <person name="Toyoda A."/>
            <person name="Takaki Y."/>
            <person name="Nishi S."/>
            <person name="Hori S."/>
            <person name="Arai W."/>
            <person name="Tsubouchi T."/>
            <person name="Morono Y."/>
            <person name="Uchiyama I."/>
            <person name="Ito T."/>
            <person name="Fujiyama A."/>
            <person name="Inagaki F."/>
            <person name="Takami H."/>
        </authorList>
    </citation>
    <scope>NUCLEOTIDE SEQUENCE</scope>
    <source>
        <strain evidence="2">Expedition CK06-06</strain>
    </source>
</reference>
<name>X1L5N2_9ZZZZ</name>
<keyword evidence="1" id="KW-0812">Transmembrane</keyword>